<dbReference type="RefSeq" id="WP_105532776.1">
    <property type="nucleotide sequence ID" value="NZ_PUGF01000014.1"/>
</dbReference>
<dbReference type="PRINTS" id="PR00111">
    <property type="entry name" value="ABHYDROLASE"/>
</dbReference>
<dbReference type="GO" id="GO:0016020">
    <property type="term" value="C:membrane"/>
    <property type="evidence" value="ECO:0007669"/>
    <property type="project" value="TreeGrafter"/>
</dbReference>
<dbReference type="PRINTS" id="PR00412">
    <property type="entry name" value="EPOXHYDRLASE"/>
</dbReference>
<keyword evidence="2" id="KW-0012">Acyltransferase</keyword>
<name>A0A2S9GXC4_9BURK</name>
<keyword evidence="2" id="KW-0378">Hydrolase</keyword>
<dbReference type="Proteomes" id="UP000237839">
    <property type="component" value="Unassembled WGS sequence"/>
</dbReference>
<dbReference type="InterPro" id="IPR029058">
    <property type="entry name" value="AB_hydrolase_fold"/>
</dbReference>
<keyword evidence="3" id="KW-1185">Reference proteome</keyword>
<evidence type="ECO:0000313" key="2">
    <source>
        <dbReference type="EMBL" id="PRC92374.1"/>
    </source>
</evidence>
<gene>
    <name evidence="2" type="ORF">S2091_3033</name>
</gene>
<dbReference type="Gene3D" id="3.40.50.1820">
    <property type="entry name" value="alpha/beta hydrolase"/>
    <property type="match status" value="1"/>
</dbReference>
<dbReference type="SUPFAM" id="SSF53474">
    <property type="entry name" value="alpha/beta-Hydrolases"/>
    <property type="match status" value="1"/>
</dbReference>
<dbReference type="InterPro" id="IPR000639">
    <property type="entry name" value="Epox_hydrolase-like"/>
</dbReference>
<accession>A0A2S9GXC4</accession>
<proteinExistence type="predicted"/>
<feature type="domain" description="AB hydrolase-1" evidence="1">
    <location>
        <begin position="66"/>
        <end position="298"/>
    </location>
</feature>
<keyword evidence="2" id="KW-0808">Transferase</keyword>
<comment type="caution">
    <text evidence="2">The sequence shown here is derived from an EMBL/GenBank/DDBJ whole genome shotgun (WGS) entry which is preliminary data.</text>
</comment>
<sequence length="316" mass="35224">MRYIKLLLVLVFAAVLGLYYFIYVMSAQATSFFVNFERNSAKLTRHEIVLPDGFHYAYLEGGHGEPLMLLHGFGADKDNFTRVAQRLTPQYHVIIPDLLGFGESSHPNSSDNVTDFTARAQAERMRALAHVLGIQTLHLGGNSMGGQIALAYAAAHPTEVMSLWLLDPAGVWSAPESELAKLIGKQKHNPLLVSNEDDFAQAFNFSMNKPPYIPRPILNVLAQTSIKNSALSEKIFNQITSDSIEARVTGLKTPTLIVWGDQDRVLNVATAEILYKLMPKSRVVIMPNIGHLPMIEDPQQSAEDYLFFRFKLQAPK</sequence>
<evidence type="ECO:0000313" key="3">
    <source>
        <dbReference type="Proteomes" id="UP000237839"/>
    </source>
</evidence>
<reference evidence="2 3" key="1">
    <citation type="submission" date="2018-02" db="EMBL/GenBank/DDBJ databases">
        <title>Solimicrobium silvestre gen. nov., sp. nov., isolated from alpine forest soil.</title>
        <authorList>
            <person name="Margesin R."/>
            <person name="Albuquerque L."/>
            <person name="Zhang D.-C."/>
            <person name="Froufe H.J.C."/>
            <person name="Severino R."/>
            <person name="Roxo I."/>
            <person name="Egas C."/>
            <person name="Da Costa M.S."/>
        </authorList>
    </citation>
    <scope>NUCLEOTIDE SEQUENCE [LARGE SCALE GENOMIC DNA]</scope>
    <source>
        <strain evidence="2 3">S20-91</strain>
    </source>
</reference>
<dbReference type="PANTHER" id="PTHR43798:SF5">
    <property type="entry name" value="MONOACYLGLYCEROL LIPASE ABHD6"/>
    <property type="match status" value="1"/>
</dbReference>
<protein>
    <submittedName>
        <fullName evidence="2">Putative hydrolases or acyltransferases (Alpha/beta hydrolase superfamily)</fullName>
    </submittedName>
</protein>
<dbReference type="Pfam" id="PF00561">
    <property type="entry name" value="Abhydrolase_1"/>
    <property type="match status" value="1"/>
</dbReference>
<dbReference type="InterPro" id="IPR050266">
    <property type="entry name" value="AB_hydrolase_sf"/>
</dbReference>
<evidence type="ECO:0000259" key="1">
    <source>
        <dbReference type="Pfam" id="PF00561"/>
    </source>
</evidence>
<dbReference type="GO" id="GO:0047372">
    <property type="term" value="F:monoacylglycerol lipase activity"/>
    <property type="evidence" value="ECO:0007669"/>
    <property type="project" value="TreeGrafter"/>
</dbReference>
<dbReference type="AlphaFoldDB" id="A0A2S9GXC4"/>
<organism evidence="2 3">
    <name type="scientific">Solimicrobium silvestre</name>
    <dbReference type="NCBI Taxonomy" id="2099400"/>
    <lineage>
        <taxon>Bacteria</taxon>
        <taxon>Pseudomonadati</taxon>
        <taxon>Pseudomonadota</taxon>
        <taxon>Betaproteobacteria</taxon>
        <taxon>Burkholderiales</taxon>
        <taxon>Oxalobacteraceae</taxon>
        <taxon>Solimicrobium</taxon>
    </lineage>
</organism>
<dbReference type="OrthoDB" id="9802676at2"/>
<dbReference type="InterPro" id="IPR000073">
    <property type="entry name" value="AB_hydrolase_1"/>
</dbReference>
<dbReference type="EMBL" id="PUGF01000014">
    <property type="protein sequence ID" value="PRC92374.1"/>
    <property type="molecule type" value="Genomic_DNA"/>
</dbReference>
<dbReference type="GO" id="GO:0046464">
    <property type="term" value="P:acylglycerol catabolic process"/>
    <property type="evidence" value="ECO:0007669"/>
    <property type="project" value="TreeGrafter"/>
</dbReference>
<dbReference type="PANTHER" id="PTHR43798">
    <property type="entry name" value="MONOACYLGLYCEROL LIPASE"/>
    <property type="match status" value="1"/>
</dbReference>
<dbReference type="GO" id="GO:0016746">
    <property type="term" value="F:acyltransferase activity"/>
    <property type="evidence" value="ECO:0007669"/>
    <property type="project" value="UniProtKB-KW"/>
</dbReference>